<dbReference type="STRING" id="1802730.A2591_04170"/>
<keyword evidence="2" id="KW-0808">Transferase</keyword>
<dbReference type="GO" id="GO:0005829">
    <property type="term" value="C:cytosol"/>
    <property type="evidence" value="ECO:0007669"/>
    <property type="project" value="TreeGrafter"/>
</dbReference>
<dbReference type="InterPro" id="IPR045097">
    <property type="entry name" value="Thymidate_synth/dCMP_Mease"/>
</dbReference>
<proteinExistence type="predicted"/>
<accession>A0A1G2SHM2</accession>
<dbReference type="InterPro" id="IPR036926">
    <property type="entry name" value="Thymidate_synth/dCMP_Mease_sf"/>
</dbReference>
<evidence type="ECO:0000259" key="3">
    <source>
        <dbReference type="Pfam" id="PF00303"/>
    </source>
</evidence>
<gene>
    <name evidence="4" type="ORF">A2591_04170</name>
</gene>
<dbReference type="PANTHER" id="PTHR11548">
    <property type="entry name" value="THYMIDYLATE SYNTHASE 1"/>
    <property type="match status" value="1"/>
</dbReference>
<dbReference type="Pfam" id="PF00303">
    <property type="entry name" value="Thymidylat_synt"/>
    <property type="match status" value="1"/>
</dbReference>
<dbReference type="AlphaFoldDB" id="A0A1G2SHM2"/>
<feature type="domain" description="Thymidylate synthase/dCMP hydroxymethylase" evidence="3">
    <location>
        <begin position="20"/>
        <end position="280"/>
    </location>
</feature>
<evidence type="ECO:0000256" key="2">
    <source>
        <dbReference type="ARBA" id="ARBA00022679"/>
    </source>
</evidence>
<dbReference type="GO" id="GO:0004799">
    <property type="term" value="F:thymidylate synthase activity"/>
    <property type="evidence" value="ECO:0007669"/>
    <property type="project" value="TreeGrafter"/>
</dbReference>
<dbReference type="Proteomes" id="UP000178168">
    <property type="component" value="Unassembled WGS sequence"/>
</dbReference>
<sequence length="284" mass="33038">MLERTLNHPDDVQVLPFHENSETRSIYGHLLRFPMENGVPIITERDISKLVHGAIGEMLSFRDGVRTYQEMSEKYGCKFWKKWVTKEQCAKFDLPEGDLGDGSYGPAWTQPVITPDGTQITQIEALLNQMRDYPRSLTHRLNNWMPDKVLQWEGRKRNVVVAPCHGDVSFFLNPDTKCLNVHHDQRAADEGSGLPFNFIHYTALGMMVAQVLGYTFKELVYTIRHGEIYQVQYESIRELLTRESRRFPTLHLDPSVKDFFEFRPEHFTLEDYDPHPAMRIPTPL</sequence>
<protein>
    <recommendedName>
        <fullName evidence="3">Thymidylate synthase/dCMP hydroxymethylase domain-containing protein</fullName>
    </recommendedName>
</protein>
<evidence type="ECO:0000313" key="4">
    <source>
        <dbReference type="EMBL" id="OHA84536.1"/>
    </source>
</evidence>
<dbReference type="GO" id="GO:0006231">
    <property type="term" value="P:dTMP biosynthetic process"/>
    <property type="evidence" value="ECO:0007669"/>
    <property type="project" value="TreeGrafter"/>
</dbReference>
<dbReference type="Gene3D" id="3.30.572.10">
    <property type="entry name" value="Thymidylate synthase/dCMP hydroxymethylase domain"/>
    <property type="match status" value="1"/>
</dbReference>
<dbReference type="GO" id="GO:0032259">
    <property type="term" value="P:methylation"/>
    <property type="evidence" value="ECO:0007669"/>
    <property type="project" value="UniProtKB-KW"/>
</dbReference>
<organism evidence="4 5">
    <name type="scientific">Candidatus Yonathbacteria bacterium RIFOXYD1_FULL_52_36</name>
    <dbReference type="NCBI Taxonomy" id="1802730"/>
    <lineage>
        <taxon>Bacteria</taxon>
        <taxon>Candidatus Yonathiibacteriota</taxon>
    </lineage>
</organism>
<name>A0A1G2SHM2_9BACT</name>
<evidence type="ECO:0000313" key="5">
    <source>
        <dbReference type="Proteomes" id="UP000178168"/>
    </source>
</evidence>
<reference evidence="4 5" key="1">
    <citation type="journal article" date="2016" name="Nat. Commun.">
        <title>Thousands of microbial genomes shed light on interconnected biogeochemical processes in an aquifer system.</title>
        <authorList>
            <person name="Anantharaman K."/>
            <person name="Brown C.T."/>
            <person name="Hug L.A."/>
            <person name="Sharon I."/>
            <person name="Castelle C.J."/>
            <person name="Probst A.J."/>
            <person name="Thomas B.C."/>
            <person name="Singh A."/>
            <person name="Wilkins M.J."/>
            <person name="Karaoz U."/>
            <person name="Brodie E.L."/>
            <person name="Williams K.H."/>
            <person name="Hubbard S.S."/>
            <person name="Banfield J.F."/>
        </authorList>
    </citation>
    <scope>NUCLEOTIDE SEQUENCE [LARGE SCALE GENOMIC DNA]</scope>
</reference>
<dbReference type="PANTHER" id="PTHR11548:SF1">
    <property type="entry name" value="THYMIDYLATE SYNTHASE 1"/>
    <property type="match status" value="1"/>
</dbReference>
<evidence type="ECO:0000256" key="1">
    <source>
        <dbReference type="ARBA" id="ARBA00022603"/>
    </source>
</evidence>
<dbReference type="SUPFAM" id="SSF55831">
    <property type="entry name" value="Thymidylate synthase/dCMP hydroxymethylase"/>
    <property type="match status" value="1"/>
</dbReference>
<dbReference type="EMBL" id="MHUZ01000039">
    <property type="protein sequence ID" value="OHA84536.1"/>
    <property type="molecule type" value="Genomic_DNA"/>
</dbReference>
<comment type="caution">
    <text evidence="4">The sequence shown here is derived from an EMBL/GenBank/DDBJ whole genome shotgun (WGS) entry which is preliminary data.</text>
</comment>
<dbReference type="InterPro" id="IPR023451">
    <property type="entry name" value="Thymidate_synth/dCMP_Mease_dom"/>
</dbReference>
<keyword evidence="1" id="KW-0489">Methyltransferase</keyword>